<evidence type="ECO:0000256" key="1">
    <source>
        <dbReference type="ARBA" id="ARBA00023015"/>
    </source>
</evidence>
<dbReference type="RefSeq" id="WP_378611022.1">
    <property type="nucleotide sequence ID" value="NZ_JBHSAX010000004.1"/>
</dbReference>
<evidence type="ECO:0000259" key="7">
    <source>
        <dbReference type="Pfam" id="PF04542"/>
    </source>
</evidence>
<feature type="domain" description="RNA polymerase sigma-70 region 4" evidence="8">
    <location>
        <begin position="226"/>
        <end position="274"/>
    </location>
</feature>
<keyword evidence="4" id="KW-0804">Transcription</keyword>
<evidence type="ECO:0000256" key="2">
    <source>
        <dbReference type="ARBA" id="ARBA00023082"/>
    </source>
</evidence>
<keyword evidence="1" id="KW-0805">Transcription regulation</keyword>
<keyword evidence="3" id="KW-0238">DNA-binding</keyword>
<feature type="region of interest" description="Disordered" evidence="5">
    <location>
        <begin position="1"/>
        <end position="27"/>
    </location>
</feature>
<dbReference type="Pfam" id="PF04545">
    <property type="entry name" value="Sigma70_r4"/>
    <property type="match status" value="1"/>
</dbReference>
<evidence type="ECO:0000313" key="9">
    <source>
        <dbReference type="EMBL" id="MFC3961269.1"/>
    </source>
</evidence>
<protein>
    <submittedName>
        <fullName evidence="9">SigB/SigF/SigG family RNA polymerase sigma factor</fullName>
    </submittedName>
</protein>
<dbReference type="Gene3D" id="1.20.120.1810">
    <property type="match status" value="1"/>
</dbReference>
<organism evidence="9 10">
    <name type="scientific">Nocardia jiangsuensis</name>
    <dbReference type="NCBI Taxonomy" id="1691563"/>
    <lineage>
        <taxon>Bacteria</taxon>
        <taxon>Bacillati</taxon>
        <taxon>Actinomycetota</taxon>
        <taxon>Actinomycetes</taxon>
        <taxon>Mycobacteriales</taxon>
        <taxon>Nocardiaceae</taxon>
        <taxon>Nocardia</taxon>
    </lineage>
</organism>
<feature type="domain" description="RNA polymerase sigma-70 region 2" evidence="7">
    <location>
        <begin position="58"/>
        <end position="126"/>
    </location>
</feature>
<dbReference type="PANTHER" id="PTHR30385">
    <property type="entry name" value="SIGMA FACTOR F FLAGELLAR"/>
    <property type="match status" value="1"/>
</dbReference>
<dbReference type="InterPro" id="IPR007630">
    <property type="entry name" value="RNA_pol_sigma70_r4"/>
</dbReference>
<dbReference type="SUPFAM" id="SSF88659">
    <property type="entry name" value="Sigma3 and sigma4 domains of RNA polymerase sigma factors"/>
    <property type="match status" value="2"/>
</dbReference>
<dbReference type="SUPFAM" id="SSF88946">
    <property type="entry name" value="Sigma2 domain of RNA polymerase sigma factors"/>
    <property type="match status" value="1"/>
</dbReference>
<dbReference type="NCBIfam" id="TIGR02937">
    <property type="entry name" value="sigma70-ECF"/>
    <property type="match status" value="1"/>
</dbReference>
<dbReference type="NCBIfam" id="TIGR02980">
    <property type="entry name" value="SigBFG"/>
    <property type="match status" value="1"/>
</dbReference>
<comment type="caution">
    <text evidence="9">The sequence shown here is derived from an EMBL/GenBank/DDBJ whole genome shotgun (WGS) entry which is preliminary data.</text>
</comment>
<evidence type="ECO:0000259" key="6">
    <source>
        <dbReference type="Pfam" id="PF04539"/>
    </source>
</evidence>
<evidence type="ECO:0000313" key="10">
    <source>
        <dbReference type="Proteomes" id="UP001595696"/>
    </source>
</evidence>
<dbReference type="InterPro" id="IPR014322">
    <property type="entry name" value="RNA_pol_sigma-B/F/G"/>
</dbReference>
<keyword evidence="10" id="KW-1185">Reference proteome</keyword>
<reference evidence="10" key="1">
    <citation type="journal article" date="2019" name="Int. J. Syst. Evol. Microbiol.">
        <title>The Global Catalogue of Microorganisms (GCM) 10K type strain sequencing project: providing services to taxonomists for standard genome sequencing and annotation.</title>
        <authorList>
            <consortium name="The Broad Institute Genomics Platform"/>
            <consortium name="The Broad Institute Genome Sequencing Center for Infectious Disease"/>
            <person name="Wu L."/>
            <person name="Ma J."/>
        </authorList>
    </citation>
    <scope>NUCLEOTIDE SEQUENCE [LARGE SCALE GENOMIC DNA]</scope>
    <source>
        <strain evidence="10">CGMCC 4.7330</strain>
    </source>
</reference>
<evidence type="ECO:0000256" key="5">
    <source>
        <dbReference type="SAM" id="MobiDB-lite"/>
    </source>
</evidence>
<dbReference type="InterPro" id="IPR013325">
    <property type="entry name" value="RNA_pol_sigma_r2"/>
</dbReference>
<dbReference type="InterPro" id="IPR007624">
    <property type="entry name" value="RNA_pol_sigma70_r3"/>
</dbReference>
<dbReference type="Gene3D" id="1.20.140.160">
    <property type="match status" value="1"/>
</dbReference>
<dbReference type="InterPro" id="IPR013324">
    <property type="entry name" value="RNA_pol_sigma_r3/r4-like"/>
</dbReference>
<name>A0ABV8DNH5_9NOCA</name>
<dbReference type="InterPro" id="IPR000943">
    <property type="entry name" value="RNA_pol_sigma70"/>
</dbReference>
<sequence length="279" mass="31106">MSPGVDTHTGSEFLAAPAPASRRHRGSDSYDDLEPLLAEVAALAAADPRRTMLRELAIRRCLPLAEHIARRYSGRGESLDDLVQVARIGVLYAIDRFDPERGANFLAFAVPTVMGEVRKHFRDHAWAIRVPRRVKEIHQALGPVTEALTHRLGRPPKAREIAAELGVDTVEVTHALIAHNAYRSVPIDAAALDDDQGPPRALAGALGAEEPEYQVVEDYLAVEPLIAALSERDRWVLRMRFFEFRTQNEIAEVLGVSQMHVSRILSRTLNRLREQALRD</sequence>
<evidence type="ECO:0000256" key="3">
    <source>
        <dbReference type="ARBA" id="ARBA00023125"/>
    </source>
</evidence>
<evidence type="ECO:0000259" key="8">
    <source>
        <dbReference type="Pfam" id="PF04545"/>
    </source>
</evidence>
<dbReference type="InterPro" id="IPR007627">
    <property type="entry name" value="RNA_pol_sigma70_r2"/>
</dbReference>
<dbReference type="CDD" id="cd06171">
    <property type="entry name" value="Sigma70_r4"/>
    <property type="match status" value="1"/>
</dbReference>
<dbReference type="Proteomes" id="UP001595696">
    <property type="component" value="Unassembled WGS sequence"/>
</dbReference>
<gene>
    <name evidence="9" type="ORF">ACFO0B_04630</name>
</gene>
<dbReference type="Pfam" id="PF04539">
    <property type="entry name" value="Sigma70_r3"/>
    <property type="match status" value="1"/>
</dbReference>
<evidence type="ECO:0000256" key="4">
    <source>
        <dbReference type="ARBA" id="ARBA00023163"/>
    </source>
</evidence>
<dbReference type="InterPro" id="IPR014284">
    <property type="entry name" value="RNA_pol_sigma-70_dom"/>
</dbReference>
<dbReference type="EMBL" id="JBHSAX010000004">
    <property type="protein sequence ID" value="MFC3961269.1"/>
    <property type="molecule type" value="Genomic_DNA"/>
</dbReference>
<feature type="domain" description="RNA polymerase sigma-70 region 3" evidence="6">
    <location>
        <begin position="144"/>
        <end position="194"/>
    </location>
</feature>
<dbReference type="PANTHER" id="PTHR30385:SF4">
    <property type="entry name" value="RNA POLYMERASE SIGMA-E FACTOR"/>
    <property type="match status" value="1"/>
</dbReference>
<dbReference type="PRINTS" id="PR00046">
    <property type="entry name" value="SIGMA70FCT"/>
</dbReference>
<dbReference type="Pfam" id="PF04542">
    <property type="entry name" value="Sigma70_r2"/>
    <property type="match status" value="1"/>
</dbReference>
<keyword evidence="2" id="KW-0731">Sigma factor</keyword>
<proteinExistence type="predicted"/>
<accession>A0ABV8DNH5</accession>